<reference evidence="3" key="1">
    <citation type="journal article" date="2019" name="Curr. Biol.">
        <title>Genome Sequence of Striga asiatica Provides Insight into the Evolution of Plant Parasitism.</title>
        <authorList>
            <person name="Yoshida S."/>
            <person name="Kim S."/>
            <person name="Wafula E.K."/>
            <person name="Tanskanen J."/>
            <person name="Kim Y.M."/>
            <person name="Honaas L."/>
            <person name="Yang Z."/>
            <person name="Spallek T."/>
            <person name="Conn C.E."/>
            <person name="Ichihashi Y."/>
            <person name="Cheong K."/>
            <person name="Cui S."/>
            <person name="Der J.P."/>
            <person name="Gundlach H."/>
            <person name="Jiao Y."/>
            <person name="Hori C."/>
            <person name="Ishida J.K."/>
            <person name="Kasahara H."/>
            <person name="Kiba T."/>
            <person name="Kim M.S."/>
            <person name="Koo N."/>
            <person name="Laohavisit A."/>
            <person name="Lee Y.H."/>
            <person name="Lumba S."/>
            <person name="McCourt P."/>
            <person name="Mortimer J.C."/>
            <person name="Mutuku J.M."/>
            <person name="Nomura T."/>
            <person name="Sasaki-Sekimoto Y."/>
            <person name="Seto Y."/>
            <person name="Wang Y."/>
            <person name="Wakatake T."/>
            <person name="Sakakibara H."/>
            <person name="Demura T."/>
            <person name="Yamaguchi S."/>
            <person name="Yoneyama K."/>
            <person name="Manabe R.I."/>
            <person name="Nelson D.C."/>
            <person name="Schulman A.H."/>
            <person name="Timko M.P."/>
            <person name="dePamphilis C.W."/>
            <person name="Choi D."/>
            <person name="Shirasu K."/>
        </authorList>
    </citation>
    <scope>NUCLEOTIDE SEQUENCE [LARGE SCALE GENOMIC DNA]</scope>
    <source>
        <strain evidence="3">cv. UVA1</strain>
    </source>
</reference>
<feature type="compositionally biased region" description="Low complexity" evidence="1">
    <location>
        <begin position="15"/>
        <end position="54"/>
    </location>
</feature>
<proteinExistence type="predicted"/>
<dbReference type="Proteomes" id="UP000325081">
    <property type="component" value="Unassembled WGS sequence"/>
</dbReference>
<gene>
    <name evidence="2" type="ORF">STAS_22715</name>
</gene>
<protein>
    <submittedName>
        <fullName evidence="2">Uncharacterized protein</fullName>
    </submittedName>
</protein>
<evidence type="ECO:0000313" key="2">
    <source>
        <dbReference type="EMBL" id="GER45739.1"/>
    </source>
</evidence>
<feature type="region of interest" description="Disordered" evidence="1">
    <location>
        <begin position="93"/>
        <end position="112"/>
    </location>
</feature>
<name>A0A5A7QKJ2_STRAF</name>
<evidence type="ECO:0000313" key="3">
    <source>
        <dbReference type="Proteomes" id="UP000325081"/>
    </source>
</evidence>
<keyword evidence="3" id="KW-1185">Reference proteome</keyword>
<dbReference type="AlphaFoldDB" id="A0A5A7QKJ2"/>
<accession>A0A5A7QKJ2</accession>
<evidence type="ECO:0000256" key="1">
    <source>
        <dbReference type="SAM" id="MobiDB-lite"/>
    </source>
</evidence>
<organism evidence="2 3">
    <name type="scientific">Striga asiatica</name>
    <name type="common">Asiatic witchweed</name>
    <name type="synonym">Buchnera asiatica</name>
    <dbReference type="NCBI Taxonomy" id="4170"/>
    <lineage>
        <taxon>Eukaryota</taxon>
        <taxon>Viridiplantae</taxon>
        <taxon>Streptophyta</taxon>
        <taxon>Embryophyta</taxon>
        <taxon>Tracheophyta</taxon>
        <taxon>Spermatophyta</taxon>
        <taxon>Magnoliopsida</taxon>
        <taxon>eudicotyledons</taxon>
        <taxon>Gunneridae</taxon>
        <taxon>Pentapetalae</taxon>
        <taxon>asterids</taxon>
        <taxon>lamiids</taxon>
        <taxon>Lamiales</taxon>
        <taxon>Orobanchaceae</taxon>
        <taxon>Buchnereae</taxon>
        <taxon>Striga</taxon>
    </lineage>
</organism>
<comment type="caution">
    <text evidence="2">The sequence shown here is derived from an EMBL/GenBank/DDBJ whole genome shotgun (WGS) entry which is preliminary data.</text>
</comment>
<dbReference type="EMBL" id="BKCP01007293">
    <property type="protein sequence ID" value="GER45739.1"/>
    <property type="molecule type" value="Genomic_DNA"/>
</dbReference>
<feature type="region of interest" description="Disordered" evidence="1">
    <location>
        <begin position="14"/>
        <end position="85"/>
    </location>
</feature>
<sequence length="112" mass="11754">MSHLLSLLRQAATISPAVSMSQSSPSTRSLSPPNPTTYSPSSSFTSSSILASCTRRLSPPSKSQRRLLPQSIGPNPSHRRRLPDPAATIVLSLSRPVQIPSSPAPPSRSAAG</sequence>